<reference evidence="1" key="1">
    <citation type="submission" date="2017-02" db="EMBL/GenBank/DDBJ databases">
        <title>Haemophilus influenzae in COPD genome sequencing project.</title>
        <authorList>
            <person name="Murphy T.F."/>
            <person name="Kong Y."/>
            <person name="Nadendla S."/>
            <person name="Tettelin H."/>
            <person name="Pettigrew M."/>
        </authorList>
    </citation>
    <scope>NUCLEOTIDE SEQUENCE [LARGE SCALE GENOMIC DNA]</scope>
    <source>
        <strain evidence="1">84P15H4</strain>
    </source>
</reference>
<protein>
    <submittedName>
        <fullName evidence="1">Uncharacterized protein</fullName>
    </submittedName>
</protein>
<proteinExistence type="predicted"/>
<comment type="caution">
    <text evidence="1">The sequence shown here is derived from an EMBL/GenBank/DDBJ whole genome shotgun (WGS) entry which is preliminary data.</text>
</comment>
<accession>A0A2S9S152</accession>
<sequence>MAVQITGNLAQAKALIERLRADKDKAVYIGFPAEFDKPVEGAENFNLASLAAVLEFGNEHIPSRPFLRQTLSENQEKYTVLFTQLFKQGLQIERIYEQLALVAQGDVQLNIAKGDWVVNDDSTKIAWRLKDVKDPKRRKKLRATLDPSSIKKKPLIWSGHLRQSVKGIVK</sequence>
<organism evidence="1">
    <name type="scientific">Haemophilus influenzae</name>
    <dbReference type="NCBI Taxonomy" id="727"/>
    <lineage>
        <taxon>Bacteria</taxon>
        <taxon>Pseudomonadati</taxon>
        <taxon>Pseudomonadota</taxon>
        <taxon>Gammaproteobacteria</taxon>
        <taxon>Pasteurellales</taxon>
        <taxon>Pasteurellaceae</taxon>
        <taxon>Haemophilus</taxon>
    </lineage>
</organism>
<gene>
    <name evidence="1" type="ORF">BV163_01057</name>
</gene>
<dbReference type="RefSeq" id="WP_105886926.1">
    <property type="nucleotide sequence ID" value="NZ_CP089175.1"/>
</dbReference>
<dbReference type="AlphaFoldDB" id="A0A2S9S152"/>
<dbReference type="EMBL" id="MZHU01000037">
    <property type="protein sequence ID" value="PRK65042.1"/>
    <property type="molecule type" value="Genomic_DNA"/>
</dbReference>
<evidence type="ECO:0000313" key="1">
    <source>
        <dbReference type="EMBL" id="PRK65042.1"/>
    </source>
</evidence>
<name>A0A2S9S152_HAEIF</name>